<dbReference type="RefSeq" id="WP_259661849.1">
    <property type="nucleotide sequence ID" value="NZ_JAHXRI010000010.1"/>
</dbReference>
<comment type="similarity">
    <text evidence="2">Belongs to the CbiQ family.</text>
</comment>
<proteinExistence type="inferred from homology"/>
<evidence type="ECO:0000256" key="2">
    <source>
        <dbReference type="ARBA" id="ARBA00008564"/>
    </source>
</evidence>
<dbReference type="Proteomes" id="UP000739565">
    <property type="component" value="Unassembled WGS sequence"/>
</dbReference>
<feature type="transmembrane region" description="Helical" evidence="6">
    <location>
        <begin position="68"/>
        <end position="85"/>
    </location>
</feature>
<keyword evidence="8" id="KW-1185">Reference proteome</keyword>
<dbReference type="PANTHER" id="PTHR33514">
    <property type="entry name" value="PROTEIN ABCI12, CHLOROPLASTIC"/>
    <property type="match status" value="1"/>
</dbReference>
<evidence type="ECO:0000313" key="7">
    <source>
        <dbReference type="EMBL" id="MBZ1351452.1"/>
    </source>
</evidence>
<dbReference type="EMBL" id="JAHXRI010000010">
    <property type="protein sequence ID" value="MBZ1351452.1"/>
    <property type="molecule type" value="Genomic_DNA"/>
</dbReference>
<gene>
    <name evidence="7" type="ORF">KZZ10_12415</name>
</gene>
<evidence type="ECO:0000313" key="8">
    <source>
        <dbReference type="Proteomes" id="UP000739565"/>
    </source>
</evidence>
<organism evidence="7 8">
    <name type="scientific">Zwartia hollandica</name>
    <dbReference type="NCBI Taxonomy" id="324606"/>
    <lineage>
        <taxon>Bacteria</taxon>
        <taxon>Pseudomonadati</taxon>
        <taxon>Pseudomonadota</taxon>
        <taxon>Betaproteobacteria</taxon>
        <taxon>Burkholderiales</taxon>
        <taxon>Alcaligenaceae</taxon>
        <taxon>Zwartia</taxon>
    </lineage>
</organism>
<reference evidence="7" key="1">
    <citation type="submission" date="2021-07" db="EMBL/GenBank/DDBJ databases">
        <title>New genus and species of the family Alcaligenaceae.</title>
        <authorList>
            <person name="Hahn M.W."/>
        </authorList>
    </citation>
    <scope>NUCLEOTIDE SEQUENCE</scope>
    <source>
        <strain evidence="7">LF4-65</strain>
    </source>
</reference>
<name>A0A953N9P6_9BURK</name>
<feature type="transmembrane region" description="Helical" evidence="6">
    <location>
        <begin position="39"/>
        <end position="61"/>
    </location>
</feature>
<comment type="subcellular location">
    <subcellularLocation>
        <location evidence="1">Membrane</location>
        <topology evidence="1">Multi-pass membrane protein</topology>
    </subcellularLocation>
</comment>
<comment type="caution">
    <text evidence="7">The sequence shown here is derived from an EMBL/GenBank/DDBJ whole genome shotgun (WGS) entry which is preliminary data.</text>
</comment>
<evidence type="ECO:0000256" key="1">
    <source>
        <dbReference type="ARBA" id="ARBA00004141"/>
    </source>
</evidence>
<protein>
    <submittedName>
        <fullName evidence="7">Energy-coupling factor transporter transmembrane protein EcfT</fullName>
    </submittedName>
</protein>
<keyword evidence="4 6" id="KW-1133">Transmembrane helix</keyword>
<evidence type="ECO:0000256" key="3">
    <source>
        <dbReference type="ARBA" id="ARBA00022692"/>
    </source>
</evidence>
<feature type="transmembrane region" description="Helical" evidence="6">
    <location>
        <begin position="97"/>
        <end position="122"/>
    </location>
</feature>
<dbReference type="CDD" id="cd16914">
    <property type="entry name" value="EcfT"/>
    <property type="match status" value="1"/>
</dbReference>
<sequence>MGSLFLPGNSWLHRLPGGLKLGLLAVLGGALMWVHDWRLLMLVLAIVSALLWQTGLSVVMLWSRVRGLFWLLLALMFYTLVVQSAEHAIALGLRVTTLMLAALVVSVSTSISQLMAVVLWLLRPLERLGWVDTQRVALAFGLTLRLIPELSLQWHDIREAQAARGLSANPLTMAVPMLLRTIRRAQEIAEAIDARG</sequence>
<evidence type="ECO:0000256" key="5">
    <source>
        <dbReference type="ARBA" id="ARBA00023136"/>
    </source>
</evidence>
<accession>A0A953N9P6</accession>
<dbReference type="GO" id="GO:0005886">
    <property type="term" value="C:plasma membrane"/>
    <property type="evidence" value="ECO:0007669"/>
    <property type="project" value="UniProtKB-ARBA"/>
</dbReference>
<feature type="transmembrane region" description="Helical" evidence="6">
    <location>
        <begin position="12"/>
        <end position="33"/>
    </location>
</feature>
<keyword evidence="5 6" id="KW-0472">Membrane</keyword>
<evidence type="ECO:0000256" key="4">
    <source>
        <dbReference type="ARBA" id="ARBA00022989"/>
    </source>
</evidence>
<evidence type="ECO:0000256" key="6">
    <source>
        <dbReference type="SAM" id="Phobius"/>
    </source>
</evidence>
<dbReference type="Pfam" id="PF02361">
    <property type="entry name" value="CbiQ"/>
    <property type="match status" value="1"/>
</dbReference>
<dbReference type="PANTHER" id="PTHR33514:SF13">
    <property type="entry name" value="PROTEIN ABCI12, CHLOROPLASTIC"/>
    <property type="match status" value="1"/>
</dbReference>
<dbReference type="AlphaFoldDB" id="A0A953N9P6"/>
<dbReference type="InterPro" id="IPR003339">
    <property type="entry name" value="ABC/ECF_trnsptr_transmembrane"/>
</dbReference>
<keyword evidence="3 6" id="KW-0812">Transmembrane</keyword>